<evidence type="ECO:0000259" key="13">
    <source>
        <dbReference type="Pfam" id="PF00892"/>
    </source>
</evidence>
<proteinExistence type="predicted"/>
<comment type="subcellular location">
    <subcellularLocation>
        <location evidence="1">Cell membrane</location>
        <topology evidence="1">Multi-pass membrane protein</topology>
    </subcellularLocation>
</comment>
<feature type="domain" description="EamA" evidence="13">
    <location>
        <begin position="141"/>
        <end position="272"/>
    </location>
</feature>
<feature type="transmembrane region" description="Helical" evidence="11">
    <location>
        <begin position="30"/>
        <end position="51"/>
    </location>
</feature>
<evidence type="ECO:0000256" key="4">
    <source>
        <dbReference type="ARBA" id="ARBA00022519"/>
    </source>
</evidence>
<organism evidence="14 15">
    <name type="scientific">[Empedobacter] haloabium</name>
    <dbReference type="NCBI Taxonomy" id="592317"/>
    <lineage>
        <taxon>Bacteria</taxon>
        <taxon>Pseudomonadati</taxon>
        <taxon>Pseudomonadota</taxon>
        <taxon>Betaproteobacteria</taxon>
        <taxon>Burkholderiales</taxon>
        <taxon>Oxalobacteraceae</taxon>
        <taxon>Telluria group</taxon>
        <taxon>Telluria group incertae sedis</taxon>
    </lineage>
</organism>
<accession>A0ABZ1USI5</accession>
<keyword evidence="3" id="KW-0444">Lipid biosynthesis</keyword>
<name>A0ABZ1USI5_9BURK</name>
<keyword evidence="2" id="KW-1003">Cell membrane</keyword>
<feature type="transmembrane region" description="Helical" evidence="11">
    <location>
        <begin position="91"/>
        <end position="109"/>
    </location>
</feature>
<dbReference type="PANTHER" id="PTHR30561:SF9">
    <property type="entry name" value="4-AMINO-4-DEOXY-L-ARABINOSE-PHOSPHOUNDECAPRENOL FLIPPASE SUBUNIT ARNF-RELATED"/>
    <property type="match status" value="1"/>
</dbReference>
<keyword evidence="7" id="KW-0448">Lipopolysaccharide biosynthesis</keyword>
<feature type="signal peptide" evidence="12">
    <location>
        <begin position="1"/>
        <end position="21"/>
    </location>
</feature>
<evidence type="ECO:0000256" key="9">
    <source>
        <dbReference type="ARBA" id="ARBA00023098"/>
    </source>
</evidence>
<dbReference type="Pfam" id="PF00892">
    <property type="entry name" value="EamA"/>
    <property type="match status" value="2"/>
</dbReference>
<evidence type="ECO:0000256" key="3">
    <source>
        <dbReference type="ARBA" id="ARBA00022516"/>
    </source>
</evidence>
<keyword evidence="6 11" id="KW-0812">Transmembrane</keyword>
<evidence type="ECO:0000256" key="10">
    <source>
        <dbReference type="ARBA" id="ARBA00023136"/>
    </source>
</evidence>
<dbReference type="InterPro" id="IPR000620">
    <property type="entry name" value="EamA_dom"/>
</dbReference>
<evidence type="ECO:0000256" key="8">
    <source>
        <dbReference type="ARBA" id="ARBA00022989"/>
    </source>
</evidence>
<feature type="domain" description="EamA" evidence="13">
    <location>
        <begin position="8"/>
        <end position="131"/>
    </location>
</feature>
<feature type="transmembrane region" description="Helical" evidence="11">
    <location>
        <begin position="141"/>
        <end position="158"/>
    </location>
</feature>
<keyword evidence="12" id="KW-0732">Signal</keyword>
<gene>
    <name evidence="14" type="ORF">E7V67_010475</name>
</gene>
<dbReference type="SUPFAM" id="SSF103481">
    <property type="entry name" value="Multidrug resistance efflux transporter EmrE"/>
    <property type="match status" value="2"/>
</dbReference>
<keyword evidence="5" id="KW-0441">Lipid A biosynthesis</keyword>
<reference evidence="14 15" key="1">
    <citation type="journal article" date="2019" name="Int. J. Syst. Evol. Microbiol.">
        <title>The Draft Whole-Genome Sequence of the Antibiotic Producer Empedobacter haloabium ATCC 31962 Provides Indications for Its Taxonomic Reclassification.</title>
        <authorList>
            <person name="Miess H."/>
            <person name="Arlt P."/>
            <person name="Apel A.K."/>
            <person name="Weber T."/>
            <person name="Nieselt K."/>
            <person name="Hanssen F."/>
            <person name="Czemmel S."/>
            <person name="Nahnsen S."/>
            <person name="Gross H."/>
        </authorList>
    </citation>
    <scope>NUCLEOTIDE SEQUENCE [LARGE SCALE GENOMIC DNA]</scope>
    <source>
        <strain evidence="14 15">ATCC 31962</strain>
    </source>
</reference>
<feature type="transmembrane region" description="Helical" evidence="11">
    <location>
        <begin position="201"/>
        <end position="223"/>
    </location>
</feature>
<keyword evidence="4" id="KW-0997">Cell inner membrane</keyword>
<sequence>MSILLLSVVLCAALLHASWNAVVKAGPDKLFGTVLIATSAALVALPLLCFVRPPAPASWPWLTASAACHLVYYRLLAAAYAHGDMSHAYPLMRGAAPLFALAASAPLLGETLTSAQYGAALVICGGVLAMSLGHGRAGRRATLFALGTALTIATYTLIDGIGVRRSGSAAGYTLWLFVLSAPLLLLSVLPRRAAMLAYARAHWRVGLAGSVGTVLAYGLALWAMTRAPVALVAALRETSILFATLIAGVLLREDIGRRRMAAAGLIACGAAAMRFA</sequence>
<evidence type="ECO:0000256" key="1">
    <source>
        <dbReference type="ARBA" id="ARBA00004651"/>
    </source>
</evidence>
<dbReference type="InterPro" id="IPR000390">
    <property type="entry name" value="Small_drug/metabolite_transptr"/>
</dbReference>
<evidence type="ECO:0000313" key="15">
    <source>
        <dbReference type="Proteomes" id="UP000321323"/>
    </source>
</evidence>
<evidence type="ECO:0000256" key="11">
    <source>
        <dbReference type="SAM" id="Phobius"/>
    </source>
</evidence>
<keyword evidence="8 11" id="KW-1133">Transmembrane helix</keyword>
<dbReference type="InterPro" id="IPR037185">
    <property type="entry name" value="EmrE-like"/>
</dbReference>
<evidence type="ECO:0000256" key="6">
    <source>
        <dbReference type="ARBA" id="ARBA00022692"/>
    </source>
</evidence>
<keyword evidence="10 11" id="KW-0472">Membrane</keyword>
<evidence type="ECO:0000313" key="14">
    <source>
        <dbReference type="EMBL" id="WUR15499.1"/>
    </source>
</evidence>
<dbReference type="PANTHER" id="PTHR30561">
    <property type="entry name" value="SMR FAMILY PROTON-DEPENDENT DRUG EFFLUX TRANSPORTER SUGE"/>
    <property type="match status" value="1"/>
</dbReference>
<dbReference type="Proteomes" id="UP000321323">
    <property type="component" value="Chromosome"/>
</dbReference>
<protein>
    <submittedName>
        <fullName evidence="14">DMT family transporter</fullName>
    </submittedName>
</protein>
<dbReference type="EMBL" id="CP136508">
    <property type="protein sequence ID" value="WUR15499.1"/>
    <property type="molecule type" value="Genomic_DNA"/>
</dbReference>
<keyword evidence="15" id="KW-1185">Reference proteome</keyword>
<evidence type="ECO:0000256" key="2">
    <source>
        <dbReference type="ARBA" id="ARBA00022475"/>
    </source>
</evidence>
<feature type="transmembrane region" description="Helical" evidence="11">
    <location>
        <begin position="170"/>
        <end position="189"/>
    </location>
</feature>
<feature type="chain" id="PRO_5047156907" evidence="12">
    <location>
        <begin position="22"/>
        <end position="276"/>
    </location>
</feature>
<evidence type="ECO:0000256" key="5">
    <source>
        <dbReference type="ARBA" id="ARBA00022556"/>
    </source>
</evidence>
<evidence type="ECO:0000256" key="12">
    <source>
        <dbReference type="SAM" id="SignalP"/>
    </source>
</evidence>
<dbReference type="Gene3D" id="1.10.3730.20">
    <property type="match status" value="2"/>
</dbReference>
<evidence type="ECO:0000256" key="7">
    <source>
        <dbReference type="ARBA" id="ARBA00022985"/>
    </source>
</evidence>
<feature type="transmembrane region" description="Helical" evidence="11">
    <location>
        <begin position="115"/>
        <end position="134"/>
    </location>
</feature>
<keyword evidence="9" id="KW-0443">Lipid metabolism</keyword>
<feature type="transmembrane region" description="Helical" evidence="11">
    <location>
        <begin position="229"/>
        <end position="251"/>
    </location>
</feature>